<proteinExistence type="inferred from homology"/>
<keyword evidence="1 4" id="KW-0963">Cytoplasm</keyword>
<dbReference type="InterPro" id="IPR042203">
    <property type="entry name" value="Leu/Phe-tRNA_Trfase_C"/>
</dbReference>
<evidence type="ECO:0000256" key="1">
    <source>
        <dbReference type="ARBA" id="ARBA00022490"/>
    </source>
</evidence>
<dbReference type="GO" id="GO:0030163">
    <property type="term" value="P:protein catabolic process"/>
    <property type="evidence" value="ECO:0007669"/>
    <property type="project" value="UniProtKB-UniRule"/>
</dbReference>
<dbReference type="OrthoDB" id="9790282at2"/>
<keyword evidence="2 4" id="KW-0808">Transferase</keyword>
<evidence type="ECO:0000313" key="5">
    <source>
        <dbReference type="EMBL" id="RJK96904.1"/>
    </source>
</evidence>
<dbReference type="HAMAP" id="MF_00688">
    <property type="entry name" value="Leu_Phe_trans"/>
    <property type="match status" value="1"/>
</dbReference>
<name>A0A3A3Z2F0_9ACTN</name>
<dbReference type="InterPro" id="IPR042221">
    <property type="entry name" value="Leu/Phe-tRNA_Trfase_N"/>
</dbReference>
<keyword evidence="3 4" id="KW-0012">Acyltransferase</keyword>
<reference evidence="5 6" key="1">
    <citation type="submission" date="2018-09" db="EMBL/GenBank/DDBJ databases">
        <title>YIM 75000 draft genome.</title>
        <authorList>
            <person name="Tang S."/>
            <person name="Feng Y."/>
        </authorList>
    </citation>
    <scope>NUCLEOTIDE SEQUENCE [LARGE SCALE GENOMIC DNA]</scope>
    <source>
        <strain evidence="5 6">YIM 75000</strain>
    </source>
</reference>
<comment type="function">
    <text evidence="4">Functions in the N-end rule pathway of protein degradation where it conjugates Leu, Phe and, less efficiently, Met from aminoacyl-tRNAs to the N-termini of proteins containing an N-terminal arginine or lysine.</text>
</comment>
<organism evidence="5 6">
    <name type="scientific">Vallicoccus soli</name>
    <dbReference type="NCBI Taxonomy" id="2339232"/>
    <lineage>
        <taxon>Bacteria</taxon>
        <taxon>Bacillati</taxon>
        <taxon>Actinomycetota</taxon>
        <taxon>Actinomycetes</taxon>
        <taxon>Motilibacterales</taxon>
        <taxon>Vallicoccaceae</taxon>
        <taxon>Vallicoccus</taxon>
    </lineage>
</organism>
<evidence type="ECO:0000256" key="3">
    <source>
        <dbReference type="ARBA" id="ARBA00023315"/>
    </source>
</evidence>
<gene>
    <name evidence="4" type="primary">aat</name>
    <name evidence="5" type="ORF">D5H78_06555</name>
</gene>
<comment type="catalytic activity">
    <reaction evidence="4">
        <text>N-terminal L-arginyl-[protein] + L-leucyl-tRNA(Leu) = N-terminal L-leucyl-L-arginyl-[protein] + tRNA(Leu) + H(+)</text>
        <dbReference type="Rhea" id="RHEA:50416"/>
        <dbReference type="Rhea" id="RHEA-COMP:9613"/>
        <dbReference type="Rhea" id="RHEA-COMP:9622"/>
        <dbReference type="Rhea" id="RHEA-COMP:12672"/>
        <dbReference type="Rhea" id="RHEA-COMP:12673"/>
        <dbReference type="ChEBI" id="CHEBI:15378"/>
        <dbReference type="ChEBI" id="CHEBI:64719"/>
        <dbReference type="ChEBI" id="CHEBI:78442"/>
        <dbReference type="ChEBI" id="CHEBI:78494"/>
        <dbReference type="ChEBI" id="CHEBI:133044"/>
        <dbReference type="EC" id="2.3.2.6"/>
    </reaction>
</comment>
<evidence type="ECO:0000256" key="4">
    <source>
        <dbReference type="HAMAP-Rule" id="MF_00688"/>
    </source>
</evidence>
<comment type="subcellular location">
    <subcellularLocation>
        <location evidence="4">Cytoplasm</location>
    </subcellularLocation>
</comment>
<comment type="caution">
    <text evidence="5">The sequence shown here is derived from an EMBL/GenBank/DDBJ whole genome shotgun (WGS) entry which is preliminary data.</text>
</comment>
<dbReference type="EC" id="2.3.2.6" evidence="4"/>
<protein>
    <recommendedName>
        <fullName evidence="4">Leucyl/phenylalanyl-tRNA--protein transferase</fullName>
        <ecNumber evidence="4">2.3.2.6</ecNumber>
    </recommendedName>
    <alternativeName>
        <fullName evidence="4">L/F-transferase</fullName>
    </alternativeName>
    <alternativeName>
        <fullName evidence="4">Leucyltransferase</fullName>
    </alternativeName>
    <alternativeName>
        <fullName evidence="4">Phenyalanyltransferase</fullName>
    </alternativeName>
</protein>
<keyword evidence="6" id="KW-1185">Reference proteome</keyword>
<comment type="catalytic activity">
    <reaction evidence="4">
        <text>N-terminal L-lysyl-[protein] + L-leucyl-tRNA(Leu) = N-terminal L-leucyl-L-lysyl-[protein] + tRNA(Leu) + H(+)</text>
        <dbReference type="Rhea" id="RHEA:12340"/>
        <dbReference type="Rhea" id="RHEA-COMP:9613"/>
        <dbReference type="Rhea" id="RHEA-COMP:9622"/>
        <dbReference type="Rhea" id="RHEA-COMP:12670"/>
        <dbReference type="Rhea" id="RHEA-COMP:12671"/>
        <dbReference type="ChEBI" id="CHEBI:15378"/>
        <dbReference type="ChEBI" id="CHEBI:65249"/>
        <dbReference type="ChEBI" id="CHEBI:78442"/>
        <dbReference type="ChEBI" id="CHEBI:78494"/>
        <dbReference type="ChEBI" id="CHEBI:133043"/>
        <dbReference type="EC" id="2.3.2.6"/>
    </reaction>
</comment>
<dbReference type="Gene3D" id="3.30.70.3550">
    <property type="entry name" value="Leucyl/phenylalanyl-tRNA-protein transferase, N-terminal domain"/>
    <property type="match status" value="1"/>
</dbReference>
<sequence>MPVEPPPTAWVLPRATRPLVGDVVGVGADLEPGTLLAAYRGGLFPMRLQGLSGPLAWWSPQPRGVLPLDGLRVTRSLRQSVRRTEVRVDTAFAAVVDGCADPSRDGRWIGEDVRAAYLRLHGLGWAHSVEAWRAGRLVGGLYGVAVGGLFAGESMFHVEGPEGRDASKVALVALVDLLREGGSPGERLLDVQWSTPHLASLGVVEVARRAYLRALRHALELPLPPALDDGRR</sequence>
<accession>A0A3A3Z2F0</accession>
<dbReference type="GO" id="GO:0005737">
    <property type="term" value="C:cytoplasm"/>
    <property type="evidence" value="ECO:0007669"/>
    <property type="project" value="UniProtKB-SubCell"/>
</dbReference>
<dbReference type="AlphaFoldDB" id="A0A3A3Z2F0"/>
<dbReference type="EMBL" id="QZEZ01000002">
    <property type="protein sequence ID" value="RJK96904.1"/>
    <property type="molecule type" value="Genomic_DNA"/>
</dbReference>
<evidence type="ECO:0000313" key="6">
    <source>
        <dbReference type="Proteomes" id="UP000265614"/>
    </source>
</evidence>
<dbReference type="NCBIfam" id="TIGR00667">
    <property type="entry name" value="aat"/>
    <property type="match status" value="1"/>
</dbReference>
<dbReference type="InterPro" id="IPR016181">
    <property type="entry name" value="Acyl_CoA_acyltransferase"/>
</dbReference>
<dbReference type="Gene3D" id="3.40.630.70">
    <property type="entry name" value="Leucyl/phenylalanyl-tRNA-protein transferase, C-terminal domain"/>
    <property type="match status" value="1"/>
</dbReference>
<dbReference type="Pfam" id="PF03588">
    <property type="entry name" value="Leu_Phe_trans"/>
    <property type="match status" value="1"/>
</dbReference>
<dbReference type="InterPro" id="IPR004616">
    <property type="entry name" value="Leu/Phe-tRNA_Trfase"/>
</dbReference>
<dbReference type="RefSeq" id="WP_119949620.1">
    <property type="nucleotide sequence ID" value="NZ_QZEZ01000002.1"/>
</dbReference>
<dbReference type="SUPFAM" id="SSF55729">
    <property type="entry name" value="Acyl-CoA N-acyltransferases (Nat)"/>
    <property type="match status" value="1"/>
</dbReference>
<comment type="similarity">
    <text evidence="4">Belongs to the L/F-transferase family.</text>
</comment>
<dbReference type="PANTHER" id="PTHR30098">
    <property type="entry name" value="LEUCYL/PHENYLALANYL-TRNA--PROTEIN TRANSFERASE"/>
    <property type="match status" value="1"/>
</dbReference>
<dbReference type="Proteomes" id="UP000265614">
    <property type="component" value="Unassembled WGS sequence"/>
</dbReference>
<dbReference type="PANTHER" id="PTHR30098:SF2">
    <property type="entry name" value="LEUCYL_PHENYLALANYL-TRNA--PROTEIN TRANSFERASE"/>
    <property type="match status" value="1"/>
</dbReference>
<dbReference type="GO" id="GO:0008914">
    <property type="term" value="F:leucyl-tRNA--protein transferase activity"/>
    <property type="evidence" value="ECO:0007669"/>
    <property type="project" value="UniProtKB-UniRule"/>
</dbReference>
<evidence type="ECO:0000256" key="2">
    <source>
        <dbReference type="ARBA" id="ARBA00022679"/>
    </source>
</evidence>
<comment type="catalytic activity">
    <reaction evidence="4">
        <text>L-phenylalanyl-tRNA(Phe) + an N-terminal L-alpha-aminoacyl-[protein] = an N-terminal L-phenylalanyl-L-alpha-aminoacyl-[protein] + tRNA(Phe)</text>
        <dbReference type="Rhea" id="RHEA:43632"/>
        <dbReference type="Rhea" id="RHEA-COMP:9668"/>
        <dbReference type="Rhea" id="RHEA-COMP:9699"/>
        <dbReference type="Rhea" id="RHEA-COMP:10636"/>
        <dbReference type="Rhea" id="RHEA-COMP:10637"/>
        <dbReference type="ChEBI" id="CHEBI:78442"/>
        <dbReference type="ChEBI" id="CHEBI:78531"/>
        <dbReference type="ChEBI" id="CHEBI:78597"/>
        <dbReference type="ChEBI" id="CHEBI:83561"/>
        <dbReference type="EC" id="2.3.2.6"/>
    </reaction>
</comment>